<dbReference type="InterPro" id="IPR016181">
    <property type="entry name" value="Acyl_CoA_acyltransferase"/>
</dbReference>
<name>A0A2G3E4N3_9FIRM</name>
<dbReference type="Proteomes" id="UP000224563">
    <property type="component" value="Unassembled WGS sequence"/>
</dbReference>
<dbReference type="PROSITE" id="PS51186">
    <property type="entry name" value="GNAT"/>
    <property type="match status" value="1"/>
</dbReference>
<dbReference type="SUPFAM" id="SSF55729">
    <property type="entry name" value="Acyl-CoA N-acyltransferases (Nat)"/>
    <property type="match status" value="1"/>
</dbReference>
<protein>
    <recommendedName>
        <fullName evidence="1">N-acetyltransferase domain-containing protein</fullName>
    </recommendedName>
</protein>
<reference evidence="2 3" key="1">
    <citation type="submission" date="2017-10" db="EMBL/GenBank/DDBJ databases">
        <title>Resolving the taxonomy of Roseburia spp., Eubacterium rectale and Agathobacter spp. through phylogenomic analysis.</title>
        <authorList>
            <person name="Sheridan P.O."/>
            <person name="Walker A.W."/>
            <person name="Duncan S.H."/>
            <person name="Scott K.P."/>
            <person name="Toole P.W.O."/>
            <person name="Luis P."/>
            <person name="Flint H.J."/>
        </authorList>
    </citation>
    <scope>NUCLEOTIDE SEQUENCE [LARGE SCALE GENOMIC DNA]</scope>
    <source>
        <strain evidence="2 3">JK623</strain>
    </source>
</reference>
<reference evidence="2 3" key="2">
    <citation type="submission" date="2017-10" db="EMBL/GenBank/DDBJ databases">
        <authorList>
            <person name="Banno H."/>
            <person name="Chua N.-H."/>
        </authorList>
    </citation>
    <scope>NUCLEOTIDE SEQUENCE [LARGE SCALE GENOMIC DNA]</scope>
    <source>
        <strain evidence="2 3">JK623</strain>
    </source>
</reference>
<sequence>MMTVDEVINGFKLRNIEIDNIKDAQSIDTNLCDYLRVKVPAQLEYQKALENQGFFRADRMLKASINIKKDVSYLDGKLRQSIIKSDEYLEEIYDLATKSFPVDRRFHVEKEYNNELANQIIRQRMEEISDYYVVLYKEKMIGFAGIAEIEPGIYEIKLAAVDEKYRMLGAALSLYGSLVKELHEKGGTKLIGWISSVNVAVMNLYSALQANFSDPSDIYIWSKK</sequence>
<dbReference type="AlphaFoldDB" id="A0A2G3E4N3"/>
<dbReference type="InterPro" id="IPR000182">
    <property type="entry name" value="GNAT_dom"/>
</dbReference>
<evidence type="ECO:0000259" key="1">
    <source>
        <dbReference type="PROSITE" id="PS51186"/>
    </source>
</evidence>
<evidence type="ECO:0000313" key="2">
    <source>
        <dbReference type="EMBL" id="PHU38214.1"/>
    </source>
</evidence>
<organism evidence="2 3">
    <name type="scientific">Agathobacter ruminis</name>
    <dbReference type="NCBI Taxonomy" id="1712665"/>
    <lineage>
        <taxon>Bacteria</taxon>
        <taxon>Bacillati</taxon>
        <taxon>Bacillota</taxon>
        <taxon>Clostridia</taxon>
        <taxon>Lachnospirales</taxon>
        <taxon>Lachnospiraceae</taxon>
        <taxon>Agathobacter</taxon>
    </lineage>
</organism>
<keyword evidence="3" id="KW-1185">Reference proteome</keyword>
<dbReference type="Gene3D" id="3.40.630.30">
    <property type="match status" value="1"/>
</dbReference>
<dbReference type="Pfam" id="PF00583">
    <property type="entry name" value="Acetyltransf_1"/>
    <property type="match status" value="1"/>
</dbReference>
<gene>
    <name evidence="2" type="ORF">CSX02_04175</name>
</gene>
<comment type="caution">
    <text evidence="2">The sequence shown here is derived from an EMBL/GenBank/DDBJ whole genome shotgun (WGS) entry which is preliminary data.</text>
</comment>
<accession>A0A2G3E4N3</accession>
<dbReference type="EMBL" id="PDYG01000014">
    <property type="protein sequence ID" value="PHU38214.1"/>
    <property type="molecule type" value="Genomic_DNA"/>
</dbReference>
<dbReference type="RefSeq" id="WP_099385756.1">
    <property type="nucleotide sequence ID" value="NZ_JANSWH010000080.1"/>
</dbReference>
<evidence type="ECO:0000313" key="3">
    <source>
        <dbReference type="Proteomes" id="UP000224563"/>
    </source>
</evidence>
<proteinExistence type="predicted"/>
<feature type="domain" description="N-acetyltransferase" evidence="1">
    <location>
        <begin position="76"/>
        <end position="224"/>
    </location>
</feature>
<dbReference type="GO" id="GO:0016747">
    <property type="term" value="F:acyltransferase activity, transferring groups other than amino-acyl groups"/>
    <property type="evidence" value="ECO:0007669"/>
    <property type="project" value="InterPro"/>
</dbReference>